<keyword evidence="6" id="KW-0119">Carbohydrate metabolism</keyword>
<evidence type="ECO:0000256" key="8">
    <source>
        <dbReference type="ARBA" id="ARBA00023326"/>
    </source>
</evidence>
<dbReference type="PROSITE" id="PS00653">
    <property type="entry name" value="GLYCOSYL_HYDROL_F1_2"/>
    <property type="match status" value="1"/>
</dbReference>
<organism evidence="12 13">
    <name type="scientific">Chondrus crispus</name>
    <name type="common">Carrageen Irish moss</name>
    <name type="synonym">Polymorpha crispa</name>
    <dbReference type="NCBI Taxonomy" id="2769"/>
    <lineage>
        <taxon>Eukaryota</taxon>
        <taxon>Rhodophyta</taxon>
        <taxon>Florideophyceae</taxon>
        <taxon>Rhodymeniophycidae</taxon>
        <taxon>Gigartinales</taxon>
        <taxon>Gigartinaceae</taxon>
        <taxon>Chondrus</taxon>
    </lineage>
</organism>
<dbReference type="InterPro" id="IPR018120">
    <property type="entry name" value="Glyco_hydro_1_AS"/>
</dbReference>
<evidence type="ECO:0000256" key="9">
    <source>
        <dbReference type="PIRSR" id="PIRSR617736-1"/>
    </source>
</evidence>
<feature type="binding site" evidence="10">
    <location>
        <position position="172"/>
    </location>
    <ligand>
        <name>substrate</name>
    </ligand>
</feature>
<accession>R7Q9R9</accession>
<dbReference type="EC" id="3.2.1.21" evidence="3"/>
<dbReference type="PANTHER" id="PTHR10353:SF36">
    <property type="entry name" value="LP05116P"/>
    <property type="match status" value="1"/>
</dbReference>
<dbReference type="STRING" id="2769.R7Q9R9"/>
<dbReference type="OrthoDB" id="65569at2759"/>
<gene>
    <name evidence="12" type="ORF">CHC_T00009011001</name>
</gene>
<feature type="binding site" evidence="10">
    <location>
        <position position="23"/>
    </location>
    <ligand>
        <name>substrate</name>
    </ligand>
</feature>
<dbReference type="KEGG" id="ccp:CHC_T00009011001"/>
<dbReference type="InterPro" id="IPR033132">
    <property type="entry name" value="GH_1_N_CS"/>
</dbReference>
<evidence type="ECO:0000256" key="11">
    <source>
        <dbReference type="PROSITE-ProRule" id="PRU10055"/>
    </source>
</evidence>
<dbReference type="Proteomes" id="UP000012073">
    <property type="component" value="Unassembled WGS sequence"/>
</dbReference>
<dbReference type="InterPro" id="IPR017736">
    <property type="entry name" value="Glyco_hydro_1_beta-glucosidase"/>
</dbReference>
<feature type="binding site" evidence="10">
    <location>
        <position position="420"/>
    </location>
    <ligand>
        <name>substrate</name>
    </ligand>
</feature>
<keyword evidence="7" id="KW-0326">Glycosidase</keyword>
<keyword evidence="13" id="KW-1185">Reference proteome</keyword>
<evidence type="ECO:0000313" key="12">
    <source>
        <dbReference type="EMBL" id="CDF35287.1"/>
    </source>
</evidence>
<dbReference type="Gene3D" id="3.20.20.80">
    <property type="entry name" value="Glycosidases"/>
    <property type="match status" value="1"/>
</dbReference>
<dbReference type="Gramene" id="CDF35287">
    <property type="protein sequence ID" value="CDF35287"/>
    <property type="gene ID" value="CHC_T00009011001"/>
</dbReference>
<keyword evidence="8" id="KW-0624">Polysaccharide degradation</keyword>
<dbReference type="PROSITE" id="PS00572">
    <property type="entry name" value="GLYCOSYL_HYDROL_F1_1"/>
    <property type="match status" value="1"/>
</dbReference>
<evidence type="ECO:0000256" key="6">
    <source>
        <dbReference type="ARBA" id="ARBA00023277"/>
    </source>
</evidence>
<dbReference type="OMA" id="HGSNDFY"/>
<reference evidence="13" key="1">
    <citation type="journal article" date="2013" name="Proc. Natl. Acad. Sci. U.S.A.">
        <title>Genome structure and metabolic features in the red seaweed Chondrus crispus shed light on evolution of the Archaeplastida.</title>
        <authorList>
            <person name="Collen J."/>
            <person name="Porcel B."/>
            <person name="Carre W."/>
            <person name="Ball S.G."/>
            <person name="Chaparro C."/>
            <person name="Tonon T."/>
            <person name="Barbeyron T."/>
            <person name="Michel G."/>
            <person name="Noel B."/>
            <person name="Valentin K."/>
            <person name="Elias M."/>
            <person name="Artiguenave F."/>
            <person name="Arun A."/>
            <person name="Aury J.M."/>
            <person name="Barbosa-Neto J.F."/>
            <person name="Bothwell J.H."/>
            <person name="Bouget F.Y."/>
            <person name="Brillet L."/>
            <person name="Cabello-Hurtado F."/>
            <person name="Capella-Gutierrez S."/>
            <person name="Charrier B."/>
            <person name="Cladiere L."/>
            <person name="Cock J.M."/>
            <person name="Coelho S.M."/>
            <person name="Colleoni C."/>
            <person name="Czjzek M."/>
            <person name="Da Silva C."/>
            <person name="Delage L."/>
            <person name="Denoeud F."/>
            <person name="Deschamps P."/>
            <person name="Dittami S.M."/>
            <person name="Gabaldon T."/>
            <person name="Gachon C.M."/>
            <person name="Groisillier A."/>
            <person name="Herve C."/>
            <person name="Jabbari K."/>
            <person name="Katinka M."/>
            <person name="Kloareg B."/>
            <person name="Kowalczyk N."/>
            <person name="Labadie K."/>
            <person name="Leblanc C."/>
            <person name="Lopez P.J."/>
            <person name="McLachlan D.H."/>
            <person name="Meslet-Cladiere L."/>
            <person name="Moustafa A."/>
            <person name="Nehr Z."/>
            <person name="Nyvall Collen P."/>
            <person name="Panaud O."/>
            <person name="Partensky F."/>
            <person name="Poulain J."/>
            <person name="Rensing S.A."/>
            <person name="Rousvoal S."/>
            <person name="Samson G."/>
            <person name="Symeonidi A."/>
            <person name="Weissenbach J."/>
            <person name="Zambounis A."/>
            <person name="Wincker P."/>
            <person name="Boyen C."/>
        </authorList>
    </citation>
    <scope>NUCLEOTIDE SEQUENCE [LARGE SCALE GENOMIC DNA]</scope>
    <source>
        <strain evidence="13">cv. Stackhouse</strain>
    </source>
</reference>
<dbReference type="PANTHER" id="PTHR10353">
    <property type="entry name" value="GLYCOSYL HYDROLASE"/>
    <property type="match status" value="1"/>
</dbReference>
<evidence type="ECO:0000256" key="10">
    <source>
        <dbReference type="PIRSR" id="PIRSR617736-2"/>
    </source>
</evidence>
<dbReference type="SUPFAM" id="SSF51445">
    <property type="entry name" value="(Trans)glycosidases"/>
    <property type="match status" value="1"/>
</dbReference>
<name>R7Q9R9_CHOCR</name>
<proteinExistence type="inferred from homology"/>
<evidence type="ECO:0000256" key="5">
    <source>
        <dbReference type="ARBA" id="ARBA00023001"/>
    </source>
</evidence>
<dbReference type="RefSeq" id="XP_005715106.1">
    <property type="nucleotide sequence ID" value="XM_005715049.1"/>
</dbReference>
<sequence>MAPKDVLRFPPGFSWGTATSSYQIEGAVSTHRVPSIWDRFSHTPGVVSDNSTGDYACDHYNRFKEDVKLIKTLNTSHYRFSIAWPRIHTFEDPAAPQSNTHGIAFYNALIDELIANDITPVATLFHWDLPIAVEDSTGGWAGSGAVADRFEEYARLCFEKFGDRVKNWITLNEPWCSAVLGYEVGEHAPGDTSKPGVNVYKAGHNLLLAHGRAVKAYREDFQAIQKGKIGISLNTMWAEPKDRNNATHLEAAQRDMDFELGWFADPIWKGDYPATMRETVKDRLPEFTKDEKEMLKGSSDFFGLNHYSSQYATGMYVPDPPLVSHWNDKATTHEEDKDWKKTDMGWSVVPSGFRKLLLYVQEKYEPEGGILVTENGLASKEPTREAASKDSLRIEFYTLYIKAAHEAVGQGADVRGYFLWSLMDNFEWAFGYEKRFGLFFVDYKTMERVAKPAVEWYRKVTSTNTLEV</sequence>
<dbReference type="GO" id="GO:0008422">
    <property type="term" value="F:beta-glucosidase activity"/>
    <property type="evidence" value="ECO:0007669"/>
    <property type="project" value="UniProtKB-EC"/>
</dbReference>
<dbReference type="InterPro" id="IPR001360">
    <property type="entry name" value="Glyco_hydro_1"/>
</dbReference>
<dbReference type="NCBIfam" id="TIGR03356">
    <property type="entry name" value="BGL"/>
    <property type="match status" value="1"/>
</dbReference>
<evidence type="ECO:0000256" key="3">
    <source>
        <dbReference type="ARBA" id="ARBA00012744"/>
    </source>
</evidence>
<feature type="active site" description="Proton donor" evidence="9">
    <location>
        <position position="173"/>
    </location>
</feature>
<feature type="active site" description="Nucleophile" evidence="9 11">
    <location>
        <position position="374"/>
    </location>
</feature>
<dbReference type="PRINTS" id="PR00131">
    <property type="entry name" value="GLHYDRLASE1"/>
</dbReference>
<feature type="binding site" evidence="10">
    <location>
        <position position="126"/>
    </location>
    <ligand>
        <name>substrate</name>
    </ligand>
</feature>
<keyword evidence="5" id="KW-0136">Cellulose degradation</keyword>
<evidence type="ECO:0000313" key="13">
    <source>
        <dbReference type="Proteomes" id="UP000012073"/>
    </source>
</evidence>
<dbReference type="EMBL" id="HG001726">
    <property type="protein sequence ID" value="CDF35287.1"/>
    <property type="molecule type" value="Genomic_DNA"/>
</dbReference>
<evidence type="ECO:0000256" key="1">
    <source>
        <dbReference type="ARBA" id="ARBA00000448"/>
    </source>
</evidence>
<comment type="similarity">
    <text evidence="2">Belongs to the glycosyl hydrolase 1 family.</text>
</comment>
<protein>
    <recommendedName>
        <fullName evidence="3">beta-glucosidase</fullName>
        <ecNumber evidence="3">3.2.1.21</ecNumber>
    </recommendedName>
</protein>
<dbReference type="Pfam" id="PF00232">
    <property type="entry name" value="Glyco_hydro_1"/>
    <property type="match status" value="1"/>
</dbReference>
<keyword evidence="4" id="KW-0378">Hydrolase</keyword>
<evidence type="ECO:0000256" key="2">
    <source>
        <dbReference type="ARBA" id="ARBA00010838"/>
    </source>
</evidence>
<dbReference type="InterPro" id="IPR017853">
    <property type="entry name" value="GH"/>
</dbReference>
<dbReference type="FunFam" id="3.20.20.80:FF:000011">
    <property type="entry name" value="Cytosolic beta-glucosidase"/>
    <property type="match status" value="1"/>
</dbReference>
<feature type="binding site" evidence="10">
    <location>
        <begin position="427"/>
        <end position="428"/>
    </location>
    <ligand>
        <name>substrate</name>
    </ligand>
</feature>
<evidence type="ECO:0000256" key="4">
    <source>
        <dbReference type="ARBA" id="ARBA00022801"/>
    </source>
</evidence>
<feature type="binding site" evidence="10">
    <location>
        <position position="307"/>
    </location>
    <ligand>
        <name>substrate</name>
    </ligand>
</feature>
<evidence type="ECO:0000256" key="7">
    <source>
        <dbReference type="ARBA" id="ARBA00023295"/>
    </source>
</evidence>
<comment type="catalytic activity">
    <reaction evidence="1">
        <text>Hydrolysis of terminal, non-reducing beta-D-glucosyl residues with release of beta-D-glucose.</text>
        <dbReference type="EC" id="3.2.1.21"/>
    </reaction>
</comment>
<dbReference type="GeneID" id="17322816"/>
<dbReference type="AlphaFoldDB" id="R7Q9R9"/>
<dbReference type="GO" id="GO:0030245">
    <property type="term" value="P:cellulose catabolic process"/>
    <property type="evidence" value="ECO:0007669"/>
    <property type="project" value="UniProtKB-KW"/>
</dbReference>